<protein>
    <submittedName>
        <fullName evidence="1">Uncharacterized protein</fullName>
    </submittedName>
</protein>
<accession>A0A0G2Y2S3</accession>
<evidence type="ECO:0000313" key="1">
    <source>
        <dbReference type="EMBL" id="AKI78804.1"/>
    </source>
</evidence>
<organism evidence="1 2">
    <name type="scientific">Acanthamoeba polyphaga mimivirus</name>
    <name type="common">APMV</name>
    <dbReference type="NCBI Taxonomy" id="212035"/>
    <lineage>
        <taxon>Viruses</taxon>
        <taxon>Varidnaviria</taxon>
        <taxon>Bamfordvirae</taxon>
        <taxon>Nucleocytoviricota</taxon>
        <taxon>Megaviricetes</taxon>
        <taxon>Imitervirales</taxon>
        <taxon>Mimiviridae</taxon>
        <taxon>Megamimivirinae</taxon>
        <taxon>Mimivirus</taxon>
        <taxon>Mimivirus bradfordmassiliense</taxon>
    </lineage>
</organism>
<evidence type="ECO:0000313" key="2">
    <source>
        <dbReference type="Proteomes" id="UP000241474"/>
    </source>
</evidence>
<reference evidence="1 2" key="1">
    <citation type="submission" date="2014-10" db="EMBL/GenBank/DDBJ databases">
        <title>Pan-genome analysis of Brazilian lineage A amoebal mimiviruses.</title>
        <authorList>
            <person name="Assis F.L."/>
            <person name="Abrahao J.S."/>
            <person name="Kroon E.G."/>
            <person name="Dornas F.P."/>
            <person name="Andrade K.R."/>
            <person name="Borato P.V.M."/>
            <person name="Pilotto M.R."/>
            <person name="Benamar S."/>
            <person name="LaScola B."/>
            <person name="Colson P."/>
        </authorList>
    </citation>
    <scope>NUCLEOTIDE SEQUENCE [LARGE SCALE GENOMIC DNA]</scope>
    <source>
        <strain evidence="1 2">Oyster</strain>
    </source>
</reference>
<sequence>MTMFIVSWTGLPRHFLKKKGGMNLDHGILKDEYIVIEDINICVLAPDKTNALLNAIQHFCNLDENEDYLLSKNIDTTLEILKKMNPTVTALNDGVVFQFKEASSIMYKGFNIE</sequence>
<name>A0A0G2Y2S3_MIMIV</name>
<dbReference type="Proteomes" id="UP000241474">
    <property type="component" value="Segment"/>
</dbReference>
<dbReference type="EMBL" id="KM982401">
    <property type="protein sequence ID" value="AKI78804.1"/>
    <property type="molecule type" value="Genomic_DNA"/>
</dbReference>
<proteinExistence type="predicted"/>
<organismHost>
    <name type="scientific">Acanthamoeba polyphaga</name>
    <name type="common">Amoeba</name>
    <dbReference type="NCBI Taxonomy" id="5757"/>
</organismHost>